<feature type="region of interest" description="Disordered" evidence="4">
    <location>
        <begin position="615"/>
        <end position="651"/>
    </location>
</feature>
<dbReference type="AlphaFoldDB" id="A0A835Y8W7"/>
<dbReference type="PANTHER" id="PTHR23253">
    <property type="entry name" value="EUKARYOTIC TRANSLATION INITIATION FACTOR 4 GAMMA"/>
    <property type="match status" value="1"/>
</dbReference>
<dbReference type="GO" id="GO:0003729">
    <property type="term" value="F:mRNA binding"/>
    <property type="evidence" value="ECO:0007669"/>
    <property type="project" value="TreeGrafter"/>
</dbReference>
<dbReference type="EMBL" id="JAEHOE010000019">
    <property type="protein sequence ID" value="KAG2496371.1"/>
    <property type="molecule type" value="Genomic_DNA"/>
</dbReference>
<evidence type="ECO:0000313" key="5">
    <source>
        <dbReference type="EMBL" id="KAG2496371.1"/>
    </source>
</evidence>
<evidence type="ECO:0000313" key="6">
    <source>
        <dbReference type="Proteomes" id="UP000612055"/>
    </source>
</evidence>
<feature type="compositionally biased region" description="Low complexity" evidence="4">
    <location>
        <begin position="337"/>
        <end position="358"/>
    </location>
</feature>
<evidence type="ECO:0000256" key="4">
    <source>
        <dbReference type="SAM" id="MobiDB-lite"/>
    </source>
</evidence>
<accession>A0A835Y8W7</accession>
<dbReference type="GO" id="GO:0016281">
    <property type="term" value="C:eukaryotic translation initiation factor 4F complex"/>
    <property type="evidence" value="ECO:0007669"/>
    <property type="project" value="TreeGrafter"/>
</dbReference>
<evidence type="ECO:0000256" key="3">
    <source>
        <dbReference type="ARBA" id="ARBA00022917"/>
    </source>
</evidence>
<comment type="caution">
    <text evidence="5">The sequence shown here is derived from an EMBL/GenBank/DDBJ whole genome shotgun (WGS) entry which is preliminary data.</text>
</comment>
<protein>
    <recommendedName>
        <fullName evidence="7">MIF4G domain-containing protein</fullName>
    </recommendedName>
</protein>
<name>A0A835Y8W7_9CHLO</name>
<dbReference type="SUPFAM" id="SSF48371">
    <property type="entry name" value="ARM repeat"/>
    <property type="match status" value="1"/>
</dbReference>
<keyword evidence="3" id="KW-0648">Protein biosynthesis</keyword>
<dbReference type="Gene3D" id="1.25.40.180">
    <property type="match status" value="1"/>
</dbReference>
<gene>
    <name evidence="5" type="ORF">HYH03_005600</name>
</gene>
<dbReference type="InterPro" id="IPR016024">
    <property type="entry name" value="ARM-type_fold"/>
</dbReference>
<evidence type="ECO:0000256" key="2">
    <source>
        <dbReference type="ARBA" id="ARBA00022540"/>
    </source>
</evidence>
<dbReference type="GO" id="GO:0003743">
    <property type="term" value="F:translation initiation factor activity"/>
    <property type="evidence" value="ECO:0007669"/>
    <property type="project" value="UniProtKB-KW"/>
</dbReference>
<evidence type="ECO:0008006" key="7">
    <source>
        <dbReference type="Google" id="ProtNLM"/>
    </source>
</evidence>
<dbReference type="PANTHER" id="PTHR23253:SF9">
    <property type="entry name" value="EUKARYOTIC TRANSLATION INITIATION FACTOR 4 GAMMA 2"/>
    <property type="match status" value="1"/>
</dbReference>
<dbReference type="Proteomes" id="UP000612055">
    <property type="component" value="Unassembled WGS sequence"/>
</dbReference>
<feature type="compositionally biased region" description="Low complexity" evidence="4">
    <location>
        <begin position="615"/>
        <end position="643"/>
    </location>
</feature>
<feature type="region of interest" description="Disordered" evidence="4">
    <location>
        <begin position="543"/>
        <end position="566"/>
    </location>
</feature>
<reference evidence="5" key="1">
    <citation type="journal article" date="2020" name="bioRxiv">
        <title>Comparative genomics of Chlamydomonas.</title>
        <authorList>
            <person name="Craig R.J."/>
            <person name="Hasan A.R."/>
            <person name="Ness R.W."/>
            <person name="Keightley P.D."/>
        </authorList>
    </citation>
    <scope>NUCLEOTIDE SEQUENCE</scope>
    <source>
        <strain evidence="5">CCAP 11/70</strain>
    </source>
</reference>
<sequence>MAPTATTVITATNDAKQAEAVAACLERLKPGHFQAKRLAFEIRDVGFTPAGSLGTLQQLVRWIYERAVSDPERFSMPCAALAFSLTPILPTFRRPNAVTAADKAKRIDFRQSLLNLCQREFEVASGLVGQVPAAEATEPSSPAAGAPPTSAPVGGPLAGCVQFLAFLYLHHLLTDRIMLNCLAAVAAGPGTQSSDGRDPLAPAEEAGRQRLDCLVRALTIAGRQLHENLAAQHRPVLDTLYDKLAAVQQQAAVLPEDMRAPLTRVLEAHAGGWKTYLPMPVLVIGPPPAPPAGAATTNGPTANGGSCGGPMKLGPYLLKPAGANGRPGSKSGHESFGAATNGEASASASGAFAGTGTAPPQARRSDAGACPGPAPAPSGPSVLRHPLLRRVQGSSGGGAMSSRGSSQNLEGLWNLSPECYVDVKAQMLAQPVATSPATLEAMADELVECAMAAAGTELSEAQAQPPVSAASAGAVAGADPSAEQRSTSPGAATSGRAPSLDMGDADWAAAVQRQWDEQCKACDIYVNLAADAMQHWQATSAVTAGAGSPPTSTSGAAPSCNGSAAAAPAASPEAATNGAANGNGAADTARAFRRLLLSAAQSHFERCLTELLPPGSAAASKQQAQAQSPSGASSSGSPAGQPGPACPTPTRVLSPAVTAALGLDAASVGSGSSTPRNGYSPLPSPPPSSALPARQGSGNGSRRAWGDLPGWVESQATALNRARGICHLLLGLLRVGVLTPRIVLHCAAALVDGAAAGSAACAQCACVLLAGAGKQAAGFKMAEAVAFESLVKRLQGAAEQRPQAAKSAGNGEAVAEGAAGKAAEAGPEADADAAALETRRYVAWLQAGLGGR</sequence>
<feature type="region of interest" description="Disordered" evidence="4">
    <location>
        <begin position="666"/>
        <end position="705"/>
    </location>
</feature>
<feature type="region of interest" description="Disordered" evidence="4">
    <location>
        <begin position="318"/>
        <end position="385"/>
    </location>
</feature>
<feature type="region of interest" description="Disordered" evidence="4">
    <location>
        <begin position="462"/>
        <end position="500"/>
    </location>
</feature>
<comment type="similarity">
    <text evidence="1">Belongs to the eukaryotic initiation factor 4G family.</text>
</comment>
<organism evidence="5 6">
    <name type="scientific">Edaphochlamys debaryana</name>
    <dbReference type="NCBI Taxonomy" id="47281"/>
    <lineage>
        <taxon>Eukaryota</taxon>
        <taxon>Viridiplantae</taxon>
        <taxon>Chlorophyta</taxon>
        <taxon>core chlorophytes</taxon>
        <taxon>Chlorophyceae</taxon>
        <taxon>CS clade</taxon>
        <taxon>Chlamydomonadales</taxon>
        <taxon>Chlamydomonadales incertae sedis</taxon>
        <taxon>Edaphochlamys</taxon>
    </lineage>
</organism>
<proteinExistence type="inferred from homology"/>
<keyword evidence="6" id="KW-1185">Reference proteome</keyword>
<evidence type="ECO:0000256" key="1">
    <source>
        <dbReference type="ARBA" id="ARBA00005775"/>
    </source>
</evidence>
<dbReference type="OrthoDB" id="544505at2759"/>
<feature type="compositionally biased region" description="Low complexity" evidence="4">
    <location>
        <begin position="462"/>
        <end position="478"/>
    </location>
</feature>
<keyword evidence="2" id="KW-0396">Initiation factor</keyword>